<name>A0A813DGC6_POLGL</name>
<evidence type="ECO:0000256" key="1">
    <source>
        <dbReference type="SAM" id="MobiDB-lite"/>
    </source>
</evidence>
<organism evidence="2 3">
    <name type="scientific">Polarella glacialis</name>
    <name type="common">Dinoflagellate</name>
    <dbReference type="NCBI Taxonomy" id="89957"/>
    <lineage>
        <taxon>Eukaryota</taxon>
        <taxon>Sar</taxon>
        <taxon>Alveolata</taxon>
        <taxon>Dinophyceae</taxon>
        <taxon>Suessiales</taxon>
        <taxon>Suessiaceae</taxon>
        <taxon>Polarella</taxon>
    </lineage>
</organism>
<reference evidence="2" key="1">
    <citation type="submission" date="2021-02" db="EMBL/GenBank/DDBJ databases">
        <authorList>
            <person name="Dougan E. K."/>
            <person name="Rhodes N."/>
            <person name="Thang M."/>
            <person name="Chan C."/>
        </authorList>
    </citation>
    <scope>NUCLEOTIDE SEQUENCE</scope>
</reference>
<dbReference type="AlphaFoldDB" id="A0A813DGC6"/>
<dbReference type="Proteomes" id="UP000654075">
    <property type="component" value="Unassembled WGS sequence"/>
</dbReference>
<comment type="caution">
    <text evidence="2">The sequence shown here is derived from an EMBL/GenBank/DDBJ whole genome shotgun (WGS) entry which is preliminary data.</text>
</comment>
<proteinExistence type="predicted"/>
<accession>A0A813DGC6</accession>
<feature type="region of interest" description="Disordered" evidence="1">
    <location>
        <begin position="1"/>
        <end position="45"/>
    </location>
</feature>
<dbReference type="EMBL" id="CAJNNV010002305">
    <property type="protein sequence ID" value="CAE8586967.1"/>
    <property type="molecule type" value="Genomic_DNA"/>
</dbReference>
<protein>
    <submittedName>
        <fullName evidence="2">Uncharacterized protein</fullName>
    </submittedName>
</protein>
<sequence>DGRPHRTWIRGPQRISDGDEEGLAQDDGGPDDGLGQQRHGGDDGSLIEVGHSLQRCHQIGGGRRRRLRGLRGHSELGDSIHGGGDHFGESWVELGEWIWENIGEEAVTARVNCKLWLTDKATGKWEQKGMTGKSGRFWLVLDHVKVGEDWKLKCQTALSEDWVVK</sequence>
<keyword evidence="3" id="KW-1185">Reference proteome</keyword>
<gene>
    <name evidence="2" type="ORF">PGLA1383_LOCUS5812</name>
</gene>
<feature type="non-terminal residue" evidence="2">
    <location>
        <position position="1"/>
    </location>
</feature>
<feature type="compositionally biased region" description="Acidic residues" evidence="1">
    <location>
        <begin position="18"/>
        <end position="30"/>
    </location>
</feature>
<evidence type="ECO:0000313" key="3">
    <source>
        <dbReference type="Proteomes" id="UP000654075"/>
    </source>
</evidence>
<evidence type="ECO:0000313" key="2">
    <source>
        <dbReference type="EMBL" id="CAE8586967.1"/>
    </source>
</evidence>